<feature type="transmembrane region" description="Helical" evidence="5">
    <location>
        <begin position="55"/>
        <end position="74"/>
    </location>
</feature>
<dbReference type="RefSeq" id="WP_109646746.1">
    <property type="nucleotide sequence ID" value="NZ_QGGB01000006.1"/>
</dbReference>
<gene>
    <name evidence="7" type="ORF">DDZ15_08935</name>
</gene>
<proteinExistence type="predicted"/>
<dbReference type="Gene3D" id="3.40.50.410">
    <property type="entry name" value="von Willebrand factor, type A domain"/>
    <property type="match status" value="1"/>
</dbReference>
<dbReference type="InterPro" id="IPR002035">
    <property type="entry name" value="VWF_A"/>
</dbReference>
<keyword evidence="2 5" id="KW-0812">Transmembrane</keyword>
<accession>A0A316TSL2</accession>
<dbReference type="Proteomes" id="UP000245533">
    <property type="component" value="Unassembled WGS sequence"/>
</dbReference>
<feature type="transmembrane region" description="Helical" evidence="5">
    <location>
        <begin position="6"/>
        <end position="25"/>
    </location>
</feature>
<evidence type="ECO:0000313" key="8">
    <source>
        <dbReference type="Proteomes" id="UP000245533"/>
    </source>
</evidence>
<organism evidence="7 8">
    <name type="scientific">Rhodohalobacter mucosus</name>
    <dbReference type="NCBI Taxonomy" id="2079485"/>
    <lineage>
        <taxon>Bacteria</taxon>
        <taxon>Pseudomonadati</taxon>
        <taxon>Balneolota</taxon>
        <taxon>Balneolia</taxon>
        <taxon>Balneolales</taxon>
        <taxon>Balneolaceae</taxon>
        <taxon>Rhodohalobacter</taxon>
    </lineage>
</organism>
<evidence type="ECO:0000256" key="3">
    <source>
        <dbReference type="ARBA" id="ARBA00022989"/>
    </source>
</evidence>
<evidence type="ECO:0000313" key="7">
    <source>
        <dbReference type="EMBL" id="PWN06631.1"/>
    </source>
</evidence>
<keyword evidence="1" id="KW-1003">Cell membrane</keyword>
<dbReference type="SUPFAM" id="SSF53300">
    <property type="entry name" value="vWA-like"/>
    <property type="match status" value="1"/>
</dbReference>
<keyword evidence="4 5" id="KW-0472">Membrane</keyword>
<dbReference type="EMBL" id="QGGB01000006">
    <property type="protein sequence ID" value="PWN06631.1"/>
    <property type="molecule type" value="Genomic_DNA"/>
</dbReference>
<name>A0A316TSL2_9BACT</name>
<dbReference type="InterPro" id="IPR036465">
    <property type="entry name" value="vWFA_dom_sf"/>
</dbReference>
<feature type="domain" description="VWFA" evidence="6">
    <location>
        <begin position="90"/>
        <end position="293"/>
    </location>
</feature>
<feature type="transmembrane region" description="Helical" evidence="5">
    <location>
        <begin position="313"/>
        <end position="331"/>
    </location>
</feature>
<dbReference type="PANTHER" id="PTHR22550">
    <property type="entry name" value="SPORE GERMINATION PROTEIN"/>
    <property type="match status" value="1"/>
</dbReference>
<protein>
    <recommendedName>
        <fullName evidence="6">VWFA domain-containing protein</fullName>
    </recommendedName>
</protein>
<dbReference type="SMART" id="SM00327">
    <property type="entry name" value="VWA"/>
    <property type="match status" value="1"/>
</dbReference>
<sequence length="349" mass="39680">MIWENSGFLWLLLLIPILGAGYWWFKTIQIKKRKAQFDDRLIEQLRRNYWSRGDVVRLFGFLFAALFFIVALAGPKIGTEVREVQRTGLNLMVALDLSRSMNVQDVRPSRLDKAKFEINRLVNRLRGDRIGLLVFTDEAFNQAPLTTDYAAMRLFLDIANTDQMPNSGTNFTSALSRAAEAFESMERHQGAANVLLLVADGEHHGPPYDEELKRLTDNGIVVFTAGIGTREGDLIPITDEAGRTVSYHRDSEGNTVTSTLEPQTLQEISREGGGEYYEITSGSDTIEPFFARLDELERGEFSSQEYADYENRYQVMLLTGLGFLLIALFFPDSIKRKETWMSRFNQSDS</sequence>
<dbReference type="PROSITE" id="PS50234">
    <property type="entry name" value="VWFA"/>
    <property type="match status" value="1"/>
</dbReference>
<evidence type="ECO:0000256" key="4">
    <source>
        <dbReference type="ARBA" id="ARBA00023136"/>
    </source>
</evidence>
<evidence type="ECO:0000256" key="2">
    <source>
        <dbReference type="ARBA" id="ARBA00022692"/>
    </source>
</evidence>
<evidence type="ECO:0000256" key="5">
    <source>
        <dbReference type="SAM" id="Phobius"/>
    </source>
</evidence>
<dbReference type="AlphaFoldDB" id="A0A316TSL2"/>
<evidence type="ECO:0000256" key="1">
    <source>
        <dbReference type="ARBA" id="ARBA00022475"/>
    </source>
</evidence>
<dbReference type="OrthoDB" id="6206554at2"/>
<reference evidence="7 8" key="1">
    <citation type="submission" date="2018-05" db="EMBL/GenBank/DDBJ databases">
        <title>Rhodohalobacter halophilus gen. nov., sp. nov., a moderately halophilic member of the family Balneolaceae.</title>
        <authorList>
            <person name="Liu Z.-W."/>
        </authorList>
    </citation>
    <scope>NUCLEOTIDE SEQUENCE [LARGE SCALE GENOMIC DNA]</scope>
    <source>
        <strain evidence="7 8">8A47</strain>
    </source>
</reference>
<keyword evidence="8" id="KW-1185">Reference proteome</keyword>
<dbReference type="InterPro" id="IPR050768">
    <property type="entry name" value="UPF0353/GerABKA_families"/>
</dbReference>
<dbReference type="Pfam" id="PF00092">
    <property type="entry name" value="VWA"/>
    <property type="match status" value="1"/>
</dbReference>
<evidence type="ECO:0000259" key="6">
    <source>
        <dbReference type="PROSITE" id="PS50234"/>
    </source>
</evidence>
<keyword evidence="3 5" id="KW-1133">Transmembrane helix</keyword>
<comment type="caution">
    <text evidence="7">The sequence shown here is derived from an EMBL/GenBank/DDBJ whole genome shotgun (WGS) entry which is preliminary data.</text>
</comment>
<dbReference type="PANTHER" id="PTHR22550:SF5">
    <property type="entry name" value="LEUCINE ZIPPER PROTEIN 4"/>
    <property type="match status" value="1"/>
</dbReference>